<dbReference type="SUPFAM" id="SSF47413">
    <property type="entry name" value="lambda repressor-like DNA-binding domains"/>
    <property type="match status" value="1"/>
</dbReference>
<evidence type="ECO:0000313" key="3">
    <source>
        <dbReference type="Proteomes" id="UP001197114"/>
    </source>
</evidence>
<dbReference type="Gene3D" id="1.10.260.40">
    <property type="entry name" value="lambda repressor-like DNA-binding domains"/>
    <property type="match status" value="1"/>
</dbReference>
<organism evidence="2 3">
    <name type="scientific">Streptomyces anatolicus</name>
    <dbReference type="NCBI Taxonomy" id="2675858"/>
    <lineage>
        <taxon>Bacteria</taxon>
        <taxon>Bacillati</taxon>
        <taxon>Actinomycetota</taxon>
        <taxon>Actinomycetes</taxon>
        <taxon>Kitasatosporales</taxon>
        <taxon>Streptomycetaceae</taxon>
        <taxon>Streptomyces</taxon>
    </lineage>
</organism>
<evidence type="ECO:0000313" key="2">
    <source>
        <dbReference type="EMBL" id="MBW5422342.1"/>
    </source>
</evidence>
<keyword evidence="3" id="KW-1185">Reference proteome</keyword>
<dbReference type="InterPro" id="IPR010982">
    <property type="entry name" value="Lambda_DNA-bd_dom_sf"/>
</dbReference>
<reference evidence="2 3" key="1">
    <citation type="submission" date="2019-11" db="EMBL/GenBank/DDBJ databases">
        <authorList>
            <person name="Ay H."/>
        </authorList>
    </citation>
    <scope>NUCLEOTIDE SEQUENCE [LARGE SCALE GENOMIC DNA]</scope>
    <source>
        <strain evidence="2 3">BG9H</strain>
    </source>
</reference>
<dbReference type="Pfam" id="PF13560">
    <property type="entry name" value="HTH_31"/>
    <property type="match status" value="1"/>
</dbReference>
<evidence type="ECO:0000259" key="1">
    <source>
        <dbReference type="PROSITE" id="PS50943"/>
    </source>
</evidence>
<dbReference type="CDD" id="cd00093">
    <property type="entry name" value="HTH_XRE"/>
    <property type="match status" value="1"/>
</dbReference>
<gene>
    <name evidence="2" type="ORF">GKQ77_12335</name>
</gene>
<sequence length="302" mass="33456">MRFPSSCGRCCRALTYCDQGFAGVVLRCALGEDVVHSGERGSETFGALLRFYRERAGITLEALGAHVQYSKSQVAMVERGKRPPKGKLVEIADDVLGAQGALLLLAEKEFGKSGLQLWTEDFLEHEKMALSIYSYQDHVMPGLLQTENYARAVFNCVYPPLDDDEIDERVANRLARQKLFARKPVAVLNFIVEQSALTRPLGGNPVLKEQLCGMVEFAALRNVTIQVMPHDRQTHAGLMGPMILLETAERRQLAYIEGHKGGYFITEQPDLGNLQGKYGILRSQALTPEASAQLIEETASEL</sequence>
<dbReference type="Pfam" id="PF19054">
    <property type="entry name" value="DUF5753"/>
    <property type="match status" value="1"/>
</dbReference>
<comment type="caution">
    <text evidence="2">The sequence shown here is derived from an EMBL/GenBank/DDBJ whole genome shotgun (WGS) entry which is preliminary data.</text>
</comment>
<dbReference type="SMART" id="SM00530">
    <property type="entry name" value="HTH_XRE"/>
    <property type="match status" value="1"/>
</dbReference>
<name>A0ABS6YLQ9_9ACTN</name>
<accession>A0ABS6YLQ9</accession>
<dbReference type="PROSITE" id="PS50943">
    <property type="entry name" value="HTH_CROC1"/>
    <property type="match status" value="1"/>
</dbReference>
<dbReference type="InterPro" id="IPR043917">
    <property type="entry name" value="DUF5753"/>
</dbReference>
<proteinExistence type="predicted"/>
<dbReference type="Proteomes" id="UP001197114">
    <property type="component" value="Unassembled WGS sequence"/>
</dbReference>
<feature type="domain" description="HTH cro/C1-type" evidence="1">
    <location>
        <begin position="49"/>
        <end position="103"/>
    </location>
</feature>
<dbReference type="InterPro" id="IPR001387">
    <property type="entry name" value="Cro/C1-type_HTH"/>
</dbReference>
<dbReference type="EMBL" id="WMBF01000099">
    <property type="protein sequence ID" value="MBW5422342.1"/>
    <property type="molecule type" value="Genomic_DNA"/>
</dbReference>
<protein>
    <submittedName>
        <fullName evidence="2">Helix-turn-helix domain-containing protein</fullName>
    </submittedName>
</protein>